<dbReference type="PANTHER" id="PTHR30537:SF5">
    <property type="entry name" value="HTH-TYPE TRANSCRIPTIONAL ACTIVATOR TTDR-RELATED"/>
    <property type="match status" value="1"/>
</dbReference>
<evidence type="ECO:0000256" key="2">
    <source>
        <dbReference type="ARBA" id="ARBA00023015"/>
    </source>
</evidence>
<dbReference type="InterPro" id="IPR036388">
    <property type="entry name" value="WH-like_DNA-bd_sf"/>
</dbReference>
<gene>
    <name evidence="6" type="ORF">D6851_13365</name>
</gene>
<dbReference type="Gene3D" id="1.10.10.10">
    <property type="entry name" value="Winged helix-like DNA-binding domain superfamily/Winged helix DNA-binding domain"/>
    <property type="match status" value="1"/>
</dbReference>
<comment type="similarity">
    <text evidence="1">Belongs to the LysR transcriptional regulatory family.</text>
</comment>
<evidence type="ECO:0000313" key="7">
    <source>
        <dbReference type="Proteomes" id="UP000284395"/>
    </source>
</evidence>
<dbReference type="Gene3D" id="3.40.190.290">
    <property type="match status" value="1"/>
</dbReference>
<organism evidence="6 7">
    <name type="scientific">Altericroceibacterium spongiae</name>
    <dbReference type="NCBI Taxonomy" id="2320269"/>
    <lineage>
        <taxon>Bacteria</taxon>
        <taxon>Pseudomonadati</taxon>
        <taxon>Pseudomonadota</taxon>
        <taxon>Alphaproteobacteria</taxon>
        <taxon>Sphingomonadales</taxon>
        <taxon>Erythrobacteraceae</taxon>
        <taxon>Altericroceibacterium</taxon>
    </lineage>
</organism>
<reference evidence="6 7" key="1">
    <citation type="submission" date="2018-09" db="EMBL/GenBank/DDBJ databases">
        <title>Altererythrobacter spongiae sp. nov., isolated from a marine sponge.</title>
        <authorList>
            <person name="Zhuang L."/>
            <person name="Luo L."/>
        </authorList>
    </citation>
    <scope>NUCLEOTIDE SEQUENCE [LARGE SCALE GENOMIC DNA]</scope>
    <source>
        <strain evidence="6 7">HN-Y73</strain>
    </source>
</reference>
<dbReference type="Pfam" id="PF03466">
    <property type="entry name" value="LysR_substrate"/>
    <property type="match status" value="1"/>
</dbReference>
<dbReference type="SUPFAM" id="SSF53850">
    <property type="entry name" value="Periplasmic binding protein-like II"/>
    <property type="match status" value="1"/>
</dbReference>
<keyword evidence="3" id="KW-0238">DNA-binding</keyword>
<dbReference type="PROSITE" id="PS50931">
    <property type="entry name" value="HTH_LYSR"/>
    <property type="match status" value="1"/>
</dbReference>
<proteinExistence type="inferred from homology"/>
<dbReference type="InterPro" id="IPR005119">
    <property type="entry name" value="LysR_subst-bd"/>
</dbReference>
<dbReference type="InterPro" id="IPR058163">
    <property type="entry name" value="LysR-type_TF_proteobact-type"/>
</dbReference>
<feature type="domain" description="HTH lysR-type" evidence="5">
    <location>
        <begin position="2"/>
        <end position="59"/>
    </location>
</feature>
<dbReference type="Pfam" id="PF00126">
    <property type="entry name" value="HTH_1"/>
    <property type="match status" value="1"/>
</dbReference>
<keyword evidence="4" id="KW-0804">Transcription</keyword>
<dbReference type="EMBL" id="RAPF01000007">
    <property type="protein sequence ID" value="RKF19008.1"/>
    <property type="molecule type" value="Genomic_DNA"/>
</dbReference>
<evidence type="ECO:0000313" key="6">
    <source>
        <dbReference type="EMBL" id="RKF19008.1"/>
    </source>
</evidence>
<dbReference type="InterPro" id="IPR000847">
    <property type="entry name" value="LysR_HTH_N"/>
</dbReference>
<dbReference type="GO" id="GO:0003700">
    <property type="term" value="F:DNA-binding transcription factor activity"/>
    <property type="evidence" value="ECO:0007669"/>
    <property type="project" value="InterPro"/>
</dbReference>
<evidence type="ECO:0000256" key="1">
    <source>
        <dbReference type="ARBA" id="ARBA00009437"/>
    </source>
</evidence>
<evidence type="ECO:0000256" key="4">
    <source>
        <dbReference type="ARBA" id="ARBA00023163"/>
    </source>
</evidence>
<dbReference type="GO" id="GO:0003677">
    <property type="term" value="F:DNA binding"/>
    <property type="evidence" value="ECO:0007669"/>
    <property type="project" value="UniProtKB-KW"/>
</dbReference>
<dbReference type="InterPro" id="IPR036390">
    <property type="entry name" value="WH_DNA-bd_sf"/>
</dbReference>
<evidence type="ECO:0000256" key="3">
    <source>
        <dbReference type="ARBA" id="ARBA00023125"/>
    </source>
</evidence>
<keyword evidence="7" id="KW-1185">Reference proteome</keyword>
<sequence>MVKLDPLQAFVAVVRAGGFSAAARRSGTPRSTLSLQVRSLEQSLDLRLLKRSTRSITLTEDGQRLFQEADGLLDRLDRTMESLRGHSGTLQGLIRITAPSDFPGLFLAEAVAGFTRQHPEVRFAITLTNTKIDLVRENIDIAIRAGRNHAPDAVERPLLDMEWTFCASSEWVAHHGQPRAIADITQFIAPPVALRNYLKGVVLGGAELPEPAIEVDNHFMARDLVVCGFGVGLLPTGLCREALANEQMQQLLPDSIQGSTRLTLTFPSRADMVPRIRAFADYLCGTLQNRQLLQKIPR</sequence>
<dbReference type="AlphaFoldDB" id="A0A420EEB4"/>
<name>A0A420EEB4_9SPHN</name>
<dbReference type="OrthoDB" id="9786526at2"/>
<dbReference type="SUPFAM" id="SSF46785">
    <property type="entry name" value="Winged helix' DNA-binding domain"/>
    <property type="match status" value="1"/>
</dbReference>
<dbReference type="RefSeq" id="WP_120325404.1">
    <property type="nucleotide sequence ID" value="NZ_RAPF01000007.1"/>
</dbReference>
<keyword evidence="2" id="KW-0805">Transcription regulation</keyword>
<dbReference type="Proteomes" id="UP000284395">
    <property type="component" value="Unassembled WGS sequence"/>
</dbReference>
<dbReference type="PANTHER" id="PTHR30537">
    <property type="entry name" value="HTH-TYPE TRANSCRIPTIONAL REGULATOR"/>
    <property type="match status" value="1"/>
</dbReference>
<comment type="caution">
    <text evidence="6">The sequence shown here is derived from an EMBL/GenBank/DDBJ whole genome shotgun (WGS) entry which is preliminary data.</text>
</comment>
<protein>
    <submittedName>
        <fullName evidence="6">LysR family transcriptional regulator</fullName>
    </submittedName>
</protein>
<dbReference type="FunFam" id="1.10.10.10:FF:000001">
    <property type="entry name" value="LysR family transcriptional regulator"/>
    <property type="match status" value="1"/>
</dbReference>
<evidence type="ECO:0000259" key="5">
    <source>
        <dbReference type="PROSITE" id="PS50931"/>
    </source>
</evidence>
<dbReference type="CDD" id="cd08422">
    <property type="entry name" value="PBP2_CrgA_like"/>
    <property type="match status" value="1"/>
</dbReference>
<accession>A0A420EEB4</accession>